<dbReference type="InterPro" id="IPR019402">
    <property type="entry name" value="CWH43_N"/>
</dbReference>
<feature type="transmembrane region" description="Helical" evidence="6">
    <location>
        <begin position="162"/>
        <end position="191"/>
    </location>
</feature>
<feature type="transmembrane region" description="Helical" evidence="6">
    <location>
        <begin position="12"/>
        <end position="35"/>
    </location>
</feature>
<name>A0ABD2JXG6_HETSC</name>
<dbReference type="PANTHER" id="PTHR21324:SF2">
    <property type="entry name" value="EG:22E5.9 PROTEIN"/>
    <property type="match status" value="1"/>
</dbReference>
<dbReference type="PROSITE" id="PS51257">
    <property type="entry name" value="PROKAR_LIPOPROTEIN"/>
    <property type="match status" value="1"/>
</dbReference>
<evidence type="ECO:0000256" key="5">
    <source>
        <dbReference type="ARBA" id="ARBA00023136"/>
    </source>
</evidence>
<evidence type="ECO:0000259" key="7">
    <source>
        <dbReference type="Pfam" id="PF10277"/>
    </source>
</evidence>
<dbReference type="PANTHER" id="PTHR21324">
    <property type="entry name" value="FASTING-INDUCIBLE INTEGRAL MEMBRANE PROTEIN TM6P1-RELATED"/>
    <property type="match status" value="1"/>
</dbReference>
<protein>
    <recommendedName>
        <fullName evidence="7">CWH43-like N-terminal domain-containing protein</fullName>
    </recommendedName>
</protein>
<evidence type="ECO:0000313" key="9">
    <source>
        <dbReference type="Proteomes" id="UP001620645"/>
    </source>
</evidence>
<evidence type="ECO:0000256" key="1">
    <source>
        <dbReference type="ARBA" id="ARBA00004127"/>
    </source>
</evidence>
<feature type="domain" description="CWH43-like N-terminal" evidence="7">
    <location>
        <begin position="13"/>
        <end position="241"/>
    </location>
</feature>
<accession>A0ABD2JXG6</accession>
<keyword evidence="4 6" id="KW-1133">Transmembrane helix</keyword>
<gene>
    <name evidence="8" type="ORF">niasHS_007431</name>
</gene>
<keyword evidence="3 6" id="KW-0812">Transmembrane</keyword>
<dbReference type="Proteomes" id="UP001620645">
    <property type="component" value="Unassembled WGS sequence"/>
</dbReference>
<dbReference type="Pfam" id="PF10277">
    <property type="entry name" value="Frag1"/>
    <property type="match status" value="1"/>
</dbReference>
<feature type="transmembrane region" description="Helical" evidence="6">
    <location>
        <begin position="122"/>
        <end position="142"/>
    </location>
</feature>
<feature type="transmembrane region" description="Helical" evidence="6">
    <location>
        <begin position="211"/>
        <end position="233"/>
    </location>
</feature>
<keyword evidence="9" id="KW-1185">Reference proteome</keyword>
<dbReference type="InterPro" id="IPR050911">
    <property type="entry name" value="DRAM/TMEM150_Autophagy_Mod"/>
</dbReference>
<organism evidence="8 9">
    <name type="scientific">Heterodera schachtii</name>
    <name type="common">Sugarbeet cyst nematode worm</name>
    <name type="synonym">Tylenchus schachtii</name>
    <dbReference type="NCBI Taxonomy" id="97005"/>
    <lineage>
        <taxon>Eukaryota</taxon>
        <taxon>Metazoa</taxon>
        <taxon>Ecdysozoa</taxon>
        <taxon>Nematoda</taxon>
        <taxon>Chromadorea</taxon>
        <taxon>Rhabditida</taxon>
        <taxon>Tylenchina</taxon>
        <taxon>Tylenchomorpha</taxon>
        <taxon>Tylenchoidea</taxon>
        <taxon>Heteroderidae</taxon>
        <taxon>Heteroderinae</taxon>
        <taxon>Heterodera</taxon>
    </lineage>
</organism>
<evidence type="ECO:0000313" key="8">
    <source>
        <dbReference type="EMBL" id="KAL3095332.1"/>
    </source>
</evidence>
<comment type="caution">
    <text evidence="8">The sequence shown here is derived from an EMBL/GenBank/DDBJ whole genome shotgun (WGS) entry which is preliminary data.</text>
</comment>
<feature type="transmembrane region" description="Helical" evidence="6">
    <location>
        <begin position="98"/>
        <end position="116"/>
    </location>
</feature>
<dbReference type="EMBL" id="JBICCN010000083">
    <property type="protein sequence ID" value="KAL3095332.1"/>
    <property type="molecule type" value="Genomic_DNA"/>
</dbReference>
<comment type="subcellular location">
    <subcellularLocation>
        <location evidence="1">Endomembrane system</location>
        <topology evidence="1">Multi-pass membrane protein</topology>
    </subcellularLocation>
</comment>
<reference evidence="8 9" key="1">
    <citation type="submission" date="2024-10" db="EMBL/GenBank/DDBJ databases">
        <authorList>
            <person name="Kim D."/>
        </authorList>
    </citation>
    <scope>NUCLEOTIDE SEQUENCE [LARGE SCALE GENOMIC DNA]</scope>
    <source>
        <strain evidence="8">Taebaek</strain>
    </source>
</reference>
<proteinExistence type="inferred from homology"/>
<feature type="transmembrane region" description="Helical" evidence="6">
    <location>
        <begin position="58"/>
        <end position="78"/>
    </location>
</feature>
<evidence type="ECO:0000256" key="6">
    <source>
        <dbReference type="SAM" id="Phobius"/>
    </source>
</evidence>
<comment type="similarity">
    <text evidence="2">Belongs to the DRAM/TMEM150 family.</text>
</comment>
<dbReference type="AlphaFoldDB" id="A0ABD2JXG6"/>
<evidence type="ECO:0000256" key="2">
    <source>
        <dbReference type="ARBA" id="ARBA00006565"/>
    </source>
</evidence>
<evidence type="ECO:0000256" key="3">
    <source>
        <dbReference type="ARBA" id="ARBA00022692"/>
    </source>
</evidence>
<sequence>MRLLYWKKLGAGHLPILFAVCFATMLGCTYVFSVWRGDVDPVFPYISASGDLRPESCIFSMLLNICSFFSMLLIILRYSLVVELNRSSDLRLRAVNRLAFYVGMLAGLGMFIVANVQETAVFQIHLFGALLCFGSGCVYMLLQSWCTLRMSPLYNDPQIAYIRFVIAIAASLCFVTAFSFGLMASITFHHYYPDLPTPRPWNRKHGVLPGYNLHCVSAVAEWTLALLKMTFLLSFQRDFEKIRVQMLVQPLVSNLDNSPIWHSILDLSPTP</sequence>
<evidence type="ECO:0000256" key="4">
    <source>
        <dbReference type="ARBA" id="ARBA00022989"/>
    </source>
</evidence>
<dbReference type="GO" id="GO:0012505">
    <property type="term" value="C:endomembrane system"/>
    <property type="evidence" value="ECO:0007669"/>
    <property type="project" value="UniProtKB-SubCell"/>
</dbReference>
<keyword evidence="5 6" id="KW-0472">Membrane</keyword>